<feature type="domain" description="SLBB" evidence="20">
    <location>
        <begin position="212"/>
        <end position="289"/>
    </location>
</feature>
<evidence type="ECO:0000256" key="2">
    <source>
        <dbReference type="ARBA" id="ARBA00009450"/>
    </source>
</evidence>
<evidence type="ECO:0000256" key="6">
    <source>
        <dbReference type="ARBA" id="ARBA00022692"/>
    </source>
</evidence>
<evidence type="ECO:0000256" key="4">
    <source>
        <dbReference type="ARBA" id="ARBA00022452"/>
    </source>
</evidence>
<evidence type="ECO:0000256" key="11">
    <source>
        <dbReference type="ARBA" id="ARBA00023136"/>
    </source>
</evidence>
<keyword evidence="8" id="KW-0625">Polysaccharide transport</keyword>
<evidence type="ECO:0000256" key="9">
    <source>
        <dbReference type="ARBA" id="ARBA00023065"/>
    </source>
</evidence>
<keyword evidence="9" id="KW-0406">Ion transport</keyword>
<evidence type="ECO:0000256" key="8">
    <source>
        <dbReference type="ARBA" id="ARBA00023047"/>
    </source>
</evidence>
<evidence type="ECO:0000256" key="7">
    <source>
        <dbReference type="ARBA" id="ARBA00022729"/>
    </source>
</evidence>
<comment type="similarity">
    <text evidence="2">Belongs to the BexD/CtrA/VexA family.</text>
</comment>
<keyword evidence="3" id="KW-0813">Transport</keyword>
<proteinExistence type="inferred from homology"/>
<evidence type="ECO:0000256" key="15">
    <source>
        <dbReference type="SAM" id="Coils"/>
    </source>
</evidence>
<feature type="domain" description="Polysaccharide export protein N-terminal" evidence="18">
    <location>
        <begin position="131"/>
        <end position="204"/>
    </location>
</feature>
<dbReference type="PANTHER" id="PTHR33619:SF3">
    <property type="entry name" value="POLYSACCHARIDE EXPORT PROTEIN GFCE-RELATED"/>
    <property type="match status" value="1"/>
</dbReference>
<dbReference type="Gene3D" id="3.30.1950.10">
    <property type="entry name" value="wza like domain"/>
    <property type="match status" value="1"/>
</dbReference>
<dbReference type="InterPro" id="IPR019554">
    <property type="entry name" value="Soluble_ligand-bd"/>
</dbReference>
<evidence type="ECO:0000256" key="16">
    <source>
        <dbReference type="SAM" id="MobiDB-lite"/>
    </source>
</evidence>
<evidence type="ECO:0000259" key="20">
    <source>
        <dbReference type="Pfam" id="PF22461"/>
    </source>
</evidence>
<keyword evidence="6" id="KW-0812">Transmembrane</keyword>
<dbReference type="RefSeq" id="WP_345293182.1">
    <property type="nucleotide sequence ID" value="NZ_BAABFV010000002.1"/>
</dbReference>
<dbReference type="Proteomes" id="UP001501011">
    <property type="component" value="Unassembled WGS sequence"/>
</dbReference>
<keyword evidence="12" id="KW-0564">Palmitate</keyword>
<reference evidence="22" key="1">
    <citation type="journal article" date="2019" name="Int. J. Syst. Evol. Microbiol.">
        <title>The Global Catalogue of Microorganisms (GCM) 10K type strain sequencing project: providing services to taxonomists for standard genome sequencing and annotation.</title>
        <authorList>
            <consortium name="The Broad Institute Genomics Platform"/>
            <consortium name="The Broad Institute Genome Sequencing Center for Infectious Disease"/>
            <person name="Wu L."/>
            <person name="Ma J."/>
        </authorList>
    </citation>
    <scope>NUCLEOTIDE SEQUENCE [LARGE SCALE GENOMIC DNA]</scope>
    <source>
        <strain evidence="22">JCM 17728</strain>
    </source>
</reference>
<dbReference type="Pfam" id="PF02563">
    <property type="entry name" value="Poly_export"/>
    <property type="match status" value="1"/>
</dbReference>
<sequence>MMKNTLGLVIGAFSLFSLNISAANEMSQAKQLCENATEQQRQMARAAGYDVDSMCASLKQQGSASSSEEQSGSSVLPRELADFPKKREQKSKDQKEIEQEKLPRVERELKKFGYDLFAGVPTTYTPVNNIPVPSNYIIGPGDVVKVQLYGKENNSYELAVERDGSIQFPELGPVNVAGLSYSELKEALTQKVSEQYIGVQSNISLGELRSIQVFVLGESFKPGAYTVSSLSTVMNALYASGGLTDIGSLRNIQLKRNGNLVTTIDLYDLLLKGDTSDDQRLRSGDVIYIPSAKKTASVAGEVVRPAIYELKNESTIGELIKLAGGLLPSAYKSDVRVERYSDSGQRTVVDVDLATASGKRTKIKSGDIAKVYPAVERKENVVELIGHVYRPGSFKWAEGLKLTDVIKSQVHLKPHANIDAVLILRQKNELGVVYPIKVSLREQWSSRAPFFLKPRDEVYVLSNMISQEQIEAYHEEKREQKIEGLTKDLEIAELQRAIGGENSVFVQEQNVLEKIKQNKKSAWLEKELGEDEQAEAELLELKQIKLELRNKEIIEIVEKLKQQSTNNERSQIVKVSGAVKFPDEYPLTKGMTPLDLIQLAGGLSESAYAIEAELTRQEFNSEGSIEINHLRIDLKSEFLGGTGVELTSFDELNVRITPDFREDVYVEVQGEVKFPGRYKIARGETLKQLMERVGGFSQFAHPKATVFSRKALREHEQKKLDELQVRIRQDIAISELEDANIGKSADVGTAQSLLDVLDTAEATGRLIVDMDSVLAGTSQDIILKDGDKLIVPSFRQEITVVGEVQVATSHLFNPNFDFEDYIERSGGEKETANSDAVYIVKADGSVILPNESSWLTHKSADIEPGDTIVVPLDTARVDNLELWSKVTQIVYQLALGAAAVNSF</sequence>
<keyword evidence="11" id="KW-0472">Membrane</keyword>
<feature type="region of interest" description="Disordered" evidence="16">
    <location>
        <begin position="60"/>
        <end position="102"/>
    </location>
</feature>
<feature type="signal peptide" evidence="17">
    <location>
        <begin position="1"/>
        <end position="22"/>
    </location>
</feature>
<feature type="coiled-coil region" evidence="15">
    <location>
        <begin position="524"/>
        <end position="551"/>
    </location>
</feature>
<evidence type="ECO:0000256" key="17">
    <source>
        <dbReference type="SAM" id="SignalP"/>
    </source>
</evidence>
<dbReference type="InterPro" id="IPR054765">
    <property type="entry name" value="SLBB_dom"/>
</dbReference>
<dbReference type="Gene3D" id="3.10.560.10">
    <property type="entry name" value="Outer membrane lipoprotein wza domain like"/>
    <property type="match status" value="6"/>
</dbReference>
<dbReference type="InterPro" id="IPR049712">
    <property type="entry name" value="Poly_export"/>
</dbReference>
<keyword evidence="13" id="KW-0998">Cell outer membrane</keyword>
<evidence type="ECO:0000256" key="10">
    <source>
        <dbReference type="ARBA" id="ARBA00023114"/>
    </source>
</evidence>
<keyword evidence="5" id="KW-0762">Sugar transport</keyword>
<comment type="caution">
    <text evidence="21">The sequence shown here is derived from an EMBL/GenBank/DDBJ whole genome shotgun (WGS) entry which is preliminary data.</text>
</comment>
<keyword evidence="14" id="KW-0449">Lipoprotein</keyword>
<gene>
    <name evidence="21" type="ORF">GCM10023151_21060</name>
</gene>
<keyword evidence="10" id="KW-0626">Porin</keyword>
<keyword evidence="22" id="KW-1185">Reference proteome</keyword>
<dbReference type="EMBL" id="BAABFV010000002">
    <property type="protein sequence ID" value="GAA4364622.1"/>
    <property type="molecule type" value="Genomic_DNA"/>
</dbReference>
<feature type="compositionally biased region" description="Basic and acidic residues" evidence="16">
    <location>
        <begin position="79"/>
        <end position="102"/>
    </location>
</feature>
<evidence type="ECO:0000256" key="1">
    <source>
        <dbReference type="ARBA" id="ARBA00004571"/>
    </source>
</evidence>
<accession>A0ABP8INS5</accession>
<keyword evidence="7 17" id="KW-0732">Signal</keyword>
<evidence type="ECO:0000313" key="21">
    <source>
        <dbReference type="EMBL" id="GAA4364622.1"/>
    </source>
</evidence>
<keyword evidence="15" id="KW-0175">Coiled coil</keyword>
<organism evidence="21 22">
    <name type="scientific">Kangiella marina</name>
    <dbReference type="NCBI Taxonomy" id="1079178"/>
    <lineage>
        <taxon>Bacteria</taxon>
        <taxon>Pseudomonadati</taxon>
        <taxon>Pseudomonadota</taxon>
        <taxon>Gammaproteobacteria</taxon>
        <taxon>Kangiellales</taxon>
        <taxon>Kangiellaceae</taxon>
        <taxon>Kangiella</taxon>
    </lineage>
</organism>
<dbReference type="Pfam" id="PF22461">
    <property type="entry name" value="SLBB_2"/>
    <property type="match status" value="1"/>
</dbReference>
<evidence type="ECO:0000256" key="14">
    <source>
        <dbReference type="ARBA" id="ARBA00023288"/>
    </source>
</evidence>
<feature type="compositionally biased region" description="Low complexity" evidence="16">
    <location>
        <begin position="60"/>
        <end position="74"/>
    </location>
</feature>
<evidence type="ECO:0000259" key="18">
    <source>
        <dbReference type="Pfam" id="PF02563"/>
    </source>
</evidence>
<dbReference type="PANTHER" id="PTHR33619">
    <property type="entry name" value="POLYSACCHARIDE EXPORT PROTEIN GFCE-RELATED"/>
    <property type="match status" value="1"/>
</dbReference>
<evidence type="ECO:0000259" key="19">
    <source>
        <dbReference type="Pfam" id="PF10531"/>
    </source>
</evidence>
<dbReference type="Pfam" id="PF10531">
    <property type="entry name" value="SLBB"/>
    <property type="match status" value="3"/>
</dbReference>
<comment type="subcellular location">
    <subcellularLocation>
        <location evidence="1">Cell outer membrane</location>
        <topology evidence="1">Multi-pass membrane protein</topology>
    </subcellularLocation>
</comment>
<evidence type="ECO:0000256" key="13">
    <source>
        <dbReference type="ARBA" id="ARBA00023237"/>
    </source>
</evidence>
<evidence type="ECO:0000256" key="3">
    <source>
        <dbReference type="ARBA" id="ARBA00022448"/>
    </source>
</evidence>
<feature type="domain" description="Soluble ligand binding" evidence="19">
    <location>
        <begin position="297"/>
        <end position="348"/>
    </location>
</feature>
<feature type="domain" description="Soluble ligand binding" evidence="19">
    <location>
        <begin position="572"/>
        <end position="616"/>
    </location>
</feature>
<protein>
    <submittedName>
        <fullName evidence="21">SLBB domain-containing protein</fullName>
    </submittedName>
</protein>
<evidence type="ECO:0000256" key="5">
    <source>
        <dbReference type="ARBA" id="ARBA00022597"/>
    </source>
</evidence>
<feature type="chain" id="PRO_5047122628" evidence="17">
    <location>
        <begin position="23"/>
        <end position="903"/>
    </location>
</feature>
<keyword evidence="4" id="KW-1134">Transmembrane beta strand</keyword>
<evidence type="ECO:0000256" key="12">
    <source>
        <dbReference type="ARBA" id="ARBA00023139"/>
    </source>
</evidence>
<evidence type="ECO:0000313" key="22">
    <source>
        <dbReference type="Proteomes" id="UP001501011"/>
    </source>
</evidence>
<name>A0ABP8INS5_9GAMM</name>
<feature type="domain" description="Soluble ligand binding" evidence="19">
    <location>
        <begin position="665"/>
        <end position="709"/>
    </location>
</feature>
<dbReference type="InterPro" id="IPR003715">
    <property type="entry name" value="Poly_export_N"/>
</dbReference>